<evidence type="ECO:0000256" key="1">
    <source>
        <dbReference type="ARBA" id="ARBA00022723"/>
    </source>
</evidence>
<dbReference type="InterPro" id="IPR017969">
    <property type="entry name" value="Heavy-metal-associated_CS"/>
</dbReference>
<organism evidence="3 4">
    <name type="scientific">Gloeobacter morelensis MG652769</name>
    <dbReference type="NCBI Taxonomy" id="2781736"/>
    <lineage>
        <taxon>Bacteria</taxon>
        <taxon>Bacillati</taxon>
        <taxon>Cyanobacteriota</taxon>
        <taxon>Cyanophyceae</taxon>
        <taxon>Gloeobacterales</taxon>
        <taxon>Gloeobacteraceae</taxon>
        <taxon>Gloeobacter</taxon>
        <taxon>Gloeobacter morelensis</taxon>
    </lineage>
</organism>
<sequence length="69" mass="7089">MAIELKITGMTCAGCEESVAWILKAQPGVEAVAVDLSTGRAIVEGDTDPERLTAAVAAQGFGAELVEAR</sequence>
<dbReference type="PROSITE" id="PS50846">
    <property type="entry name" value="HMA_2"/>
    <property type="match status" value="1"/>
</dbReference>
<feature type="domain" description="HMA" evidence="2">
    <location>
        <begin position="1"/>
        <end position="64"/>
    </location>
</feature>
<dbReference type="Pfam" id="PF00403">
    <property type="entry name" value="HMA"/>
    <property type="match status" value="1"/>
</dbReference>
<keyword evidence="1" id="KW-0479">Metal-binding</keyword>
<dbReference type="InterPro" id="IPR006121">
    <property type="entry name" value="HMA_dom"/>
</dbReference>
<evidence type="ECO:0000313" key="3">
    <source>
        <dbReference type="EMBL" id="UFP94187.1"/>
    </source>
</evidence>
<accession>A0ABY3PKI4</accession>
<protein>
    <submittedName>
        <fullName evidence="3">Heavy-metal-associated domain-containing protein</fullName>
    </submittedName>
</protein>
<gene>
    <name evidence="3" type="ORF">ISF26_20885</name>
</gene>
<dbReference type="CDD" id="cd00371">
    <property type="entry name" value="HMA"/>
    <property type="match status" value="1"/>
</dbReference>
<dbReference type="PROSITE" id="PS01047">
    <property type="entry name" value="HMA_1"/>
    <property type="match status" value="1"/>
</dbReference>
<dbReference type="Proteomes" id="UP001054846">
    <property type="component" value="Chromosome"/>
</dbReference>
<keyword evidence="4" id="KW-1185">Reference proteome</keyword>
<proteinExistence type="predicted"/>
<dbReference type="RefSeq" id="WP_230841242.1">
    <property type="nucleotide sequence ID" value="NZ_CP063845.1"/>
</dbReference>
<dbReference type="EMBL" id="CP063845">
    <property type="protein sequence ID" value="UFP94187.1"/>
    <property type="molecule type" value="Genomic_DNA"/>
</dbReference>
<evidence type="ECO:0000313" key="4">
    <source>
        <dbReference type="Proteomes" id="UP001054846"/>
    </source>
</evidence>
<evidence type="ECO:0000259" key="2">
    <source>
        <dbReference type="PROSITE" id="PS50846"/>
    </source>
</evidence>
<name>A0ABY3PKI4_9CYAN</name>
<dbReference type="InterPro" id="IPR036163">
    <property type="entry name" value="HMA_dom_sf"/>
</dbReference>
<reference evidence="3 4" key="1">
    <citation type="journal article" date="2021" name="Genome Biol. Evol.">
        <title>Complete Genome Sequencing of a Novel Gloeobacter Species from a Waterfall Cave in Mexico.</title>
        <authorList>
            <person name="Saw J.H."/>
            <person name="Cardona T."/>
            <person name="Montejano G."/>
        </authorList>
    </citation>
    <scope>NUCLEOTIDE SEQUENCE [LARGE SCALE GENOMIC DNA]</scope>
    <source>
        <strain evidence="3">MG652769</strain>
    </source>
</reference>
<dbReference type="SUPFAM" id="SSF55008">
    <property type="entry name" value="HMA, heavy metal-associated domain"/>
    <property type="match status" value="1"/>
</dbReference>
<dbReference type="Gene3D" id="3.30.70.100">
    <property type="match status" value="1"/>
</dbReference>